<comment type="caution">
    <text evidence="1">The sequence shown here is derived from an EMBL/GenBank/DDBJ whole genome shotgun (WGS) entry which is preliminary data.</text>
</comment>
<dbReference type="Proteomes" id="UP000829398">
    <property type="component" value="Chromosome 1"/>
</dbReference>
<accession>A0ACB8P1S8</accession>
<reference evidence="2" key="1">
    <citation type="journal article" date="2023" name="Hortic. Res.">
        <title>A chromosome-level phased genome enabling allele-level studies in sweet orange: a case study on citrus Huanglongbing tolerance.</title>
        <authorList>
            <person name="Wu B."/>
            <person name="Yu Q."/>
            <person name="Deng Z."/>
            <person name="Duan Y."/>
            <person name="Luo F."/>
            <person name="Gmitter F. Jr."/>
        </authorList>
    </citation>
    <scope>NUCLEOTIDE SEQUENCE [LARGE SCALE GENOMIC DNA]</scope>
    <source>
        <strain evidence="2">cv. Valencia</strain>
    </source>
</reference>
<name>A0ACB8P1S8_CITSI</name>
<organism evidence="1 2">
    <name type="scientific">Citrus sinensis</name>
    <name type="common">Sweet orange</name>
    <name type="synonym">Citrus aurantium var. sinensis</name>
    <dbReference type="NCBI Taxonomy" id="2711"/>
    <lineage>
        <taxon>Eukaryota</taxon>
        <taxon>Viridiplantae</taxon>
        <taxon>Streptophyta</taxon>
        <taxon>Embryophyta</taxon>
        <taxon>Tracheophyta</taxon>
        <taxon>Spermatophyta</taxon>
        <taxon>Magnoliopsida</taxon>
        <taxon>eudicotyledons</taxon>
        <taxon>Gunneridae</taxon>
        <taxon>Pentapetalae</taxon>
        <taxon>rosids</taxon>
        <taxon>malvids</taxon>
        <taxon>Sapindales</taxon>
        <taxon>Rutaceae</taxon>
        <taxon>Aurantioideae</taxon>
        <taxon>Citrus</taxon>
    </lineage>
</organism>
<sequence>MEELEEEHGFEVREEFMIAPNGAAKPSKRLARFLKPCVNSVKGQVFEFPSDFLSSLPPTFEPKTWRLNVNFHGWRSPQKNWGAWVEKMAPLHEYTWKKAGIYDAILNSTYETRRNYDLIVGLAEKWCPETKSFIFCWGEATITLEDMMIAGYSVSGSPVFSPLETDELLETEEKLNQARTELTRTAARKAHQGAWLKKFMDSGSEIEHEAFLVLWLSRFVLPSSSRVNRVISRNVFPIAVHLAKGTRIALAPAVLASIYIDLNLFKENIASLSVVDKWKDKDSKLEVTTWSPFQLLQIWAWERFTDLRPKPNLIKNGEPRFARWHKLMINVENVRTVLDSAQGSFDWRPYTKPLNNWKLPTFYVEKEISVSADGDLSEELQSFARCMYVSELVGLEKDCIEQYLPHRVAMQFGMDQDLPACVARANDSPELAWSYYCKPITYTNLCIPSRHYEAGVTTQYLKWWKQSLSHLQGASNGALPDKRKCWSSKIIPKRPKGMIEGSSIGSTKAHMKLKGKSKGDAVPTSPHFSVKSLERSPETSKMNINDADSSAPLGCPVKKDKKLLEFSKEKKRVSGGSASAELHSKRLSLSLEVKKEANDAPVPPGFPPKSNLLAASDSTSEDNLTIGELLRSRKKHDGFWNEEVSSAESWSSQSDTLSSTAVCEVRVFEPQLQTELVEKSRWNEPSETSIEDSTEIQLVNSAHDLVRMQGGDRDGNINDNEISERPELHLEEWVSRLERIVAKLKAKRFGHTGQL</sequence>
<keyword evidence="2" id="KW-1185">Reference proteome</keyword>
<protein>
    <submittedName>
        <fullName evidence="1">PMD domain-containing protein</fullName>
    </submittedName>
</protein>
<evidence type="ECO:0000313" key="1">
    <source>
        <dbReference type="EMBL" id="KAH9803560.1"/>
    </source>
</evidence>
<dbReference type="EMBL" id="CM039170">
    <property type="protein sequence ID" value="KAH9803560.1"/>
    <property type="molecule type" value="Genomic_DNA"/>
</dbReference>
<evidence type="ECO:0000313" key="2">
    <source>
        <dbReference type="Proteomes" id="UP000829398"/>
    </source>
</evidence>
<proteinExistence type="predicted"/>
<gene>
    <name evidence="1" type="ORF">KPL71_001821</name>
</gene>